<feature type="region of interest" description="Disordered" evidence="1">
    <location>
        <begin position="1"/>
        <end position="51"/>
    </location>
</feature>
<feature type="compositionally biased region" description="Basic and acidic residues" evidence="1">
    <location>
        <begin position="9"/>
        <end position="19"/>
    </location>
</feature>
<accession>A0A9Q0XG26</accession>
<dbReference type="GO" id="GO:0003725">
    <property type="term" value="F:double-stranded RNA binding"/>
    <property type="evidence" value="ECO:0007669"/>
    <property type="project" value="TreeGrafter"/>
</dbReference>
<name>A0A9Q0XG26_9SAUR</name>
<sequence>MSSQSKGEPNPESKGDSKPAADGSATNMYYDKERSLKEKHAPVVHEDPRSVKRPFSKHIRSLKDLMKDPKREEPLVGLEYILEIRFQGRKMPFYECQLCHFNMELLPMIEHVTGQKHRKRYLTKHYPEKVKRNPNDCKEDKNSFFKRISREVEKTEGLKMYKRETHERPSVATTPAEKKARFSRGYRPENDPVRRQKALEYMENFEIKSDQEAALVISLAQSLSKDLKAFCERIATLNYIKTLPSLLSPEITENQYNPINSIENYQDQPGDTCTVSDGLAKLYSLLQQVPSTSHTHADSYDYQLRKPSLHGLCSKDFATVSALRSSFDTQPGGSHSGMNEWMKQFSQSASAFFQSTPAEEEFPHFRSGQRSYTMQCNQEDNIMIDNRMKKWDNVKVSHDSETLPLDLNSYLPPKVYQASYPTRRRPSRFHDEPENSDLMHPPSSSSESRGPSWPQQPDYHPSSPESYLESYSTFSGGSSHRDYQQQNAQLDYVMDGHSSDLTNLMNQLRGQDAATLGSMLEQLLPHYPDLQKINIHALAQALSEMN</sequence>
<dbReference type="GO" id="GO:0071011">
    <property type="term" value="C:precatalytic spliceosome"/>
    <property type="evidence" value="ECO:0007669"/>
    <property type="project" value="TreeGrafter"/>
</dbReference>
<feature type="region of interest" description="Disordered" evidence="1">
    <location>
        <begin position="418"/>
        <end position="481"/>
    </location>
</feature>
<gene>
    <name evidence="2" type="ORF">JRQ81_004878</name>
</gene>
<dbReference type="PANTHER" id="PTHR45762">
    <property type="entry name" value="ZINC FINGER RNA-BINDING PROTEIN"/>
    <property type="match status" value="1"/>
</dbReference>
<comment type="caution">
    <text evidence="2">The sequence shown here is derived from an EMBL/GenBank/DDBJ whole genome shotgun (WGS) entry which is preliminary data.</text>
</comment>
<protein>
    <submittedName>
        <fullName evidence="2">Uncharacterized protein</fullName>
    </submittedName>
</protein>
<dbReference type="PANTHER" id="PTHR45762:SF10">
    <property type="entry name" value="C2H2-TYPE DOMAIN-CONTAINING PROTEIN"/>
    <property type="match status" value="1"/>
</dbReference>
<feature type="compositionally biased region" description="Low complexity" evidence="1">
    <location>
        <begin position="461"/>
        <end position="472"/>
    </location>
</feature>
<dbReference type="AlphaFoldDB" id="A0A9Q0XG26"/>
<feature type="compositionally biased region" description="Basic and acidic residues" evidence="1">
    <location>
        <begin position="30"/>
        <end position="50"/>
    </location>
</feature>
<dbReference type="OrthoDB" id="5877502at2759"/>
<dbReference type="GO" id="GO:0003727">
    <property type="term" value="F:single-stranded RNA binding"/>
    <property type="evidence" value="ECO:0007669"/>
    <property type="project" value="TreeGrafter"/>
</dbReference>
<feature type="compositionally biased region" description="Low complexity" evidence="1">
    <location>
        <begin position="436"/>
        <end position="453"/>
    </location>
</feature>
<feature type="region of interest" description="Disordered" evidence="1">
    <location>
        <begin position="164"/>
        <end position="191"/>
    </location>
</feature>
<evidence type="ECO:0000313" key="2">
    <source>
        <dbReference type="EMBL" id="KAJ7313475.1"/>
    </source>
</evidence>
<organism evidence="2 3">
    <name type="scientific">Phrynocephalus forsythii</name>
    <dbReference type="NCBI Taxonomy" id="171643"/>
    <lineage>
        <taxon>Eukaryota</taxon>
        <taxon>Metazoa</taxon>
        <taxon>Chordata</taxon>
        <taxon>Craniata</taxon>
        <taxon>Vertebrata</taxon>
        <taxon>Euteleostomi</taxon>
        <taxon>Lepidosauria</taxon>
        <taxon>Squamata</taxon>
        <taxon>Bifurcata</taxon>
        <taxon>Unidentata</taxon>
        <taxon>Episquamata</taxon>
        <taxon>Toxicofera</taxon>
        <taxon>Iguania</taxon>
        <taxon>Acrodonta</taxon>
        <taxon>Agamidae</taxon>
        <taxon>Agaminae</taxon>
        <taxon>Phrynocephalus</taxon>
    </lineage>
</organism>
<dbReference type="EMBL" id="JAPFRF010000012">
    <property type="protein sequence ID" value="KAJ7313475.1"/>
    <property type="molecule type" value="Genomic_DNA"/>
</dbReference>
<feature type="compositionally biased region" description="Basic and acidic residues" evidence="1">
    <location>
        <begin position="176"/>
        <end position="191"/>
    </location>
</feature>
<proteinExistence type="predicted"/>
<keyword evidence="3" id="KW-1185">Reference proteome</keyword>
<reference evidence="2" key="1">
    <citation type="journal article" date="2023" name="DNA Res.">
        <title>Chromosome-level genome assembly of Phrynocephalus forsythii using third-generation DNA sequencing and Hi-C analysis.</title>
        <authorList>
            <person name="Qi Y."/>
            <person name="Zhao W."/>
            <person name="Zhao Y."/>
            <person name="Niu C."/>
            <person name="Cao S."/>
            <person name="Zhang Y."/>
        </authorList>
    </citation>
    <scope>NUCLEOTIDE SEQUENCE</scope>
    <source>
        <tissue evidence="2">Muscle</tissue>
    </source>
</reference>
<dbReference type="Proteomes" id="UP001142489">
    <property type="component" value="Unassembled WGS sequence"/>
</dbReference>
<evidence type="ECO:0000313" key="3">
    <source>
        <dbReference type="Proteomes" id="UP001142489"/>
    </source>
</evidence>
<evidence type="ECO:0000256" key="1">
    <source>
        <dbReference type="SAM" id="MobiDB-lite"/>
    </source>
</evidence>